<accession>A0ABU9E144</accession>
<organism evidence="1 2">
    <name type="scientific">Flavobacterium buctense</name>
    <dbReference type="NCBI Taxonomy" id="1648146"/>
    <lineage>
        <taxon>Bacteria</taxon>
        <taxon>Pseudomonadati</taxon>
        <taxon>Bacteroidota</taxon>
        <taxon>Flavobacteriia</taxon>
        <taxon>Flavobacteriales</taxon>
        <taxon>Flavobacteriaceae</taxon>
        <taxon>Flavobacterium</taxon>
    </lineage>
</organism>
<dbReference type="RefSeq" id="WP_246448745.1">
    <property type="nucleotide sequence ID" value="NZ_JACTAB010000008.1"/>
</dbReference>
<name>A0ABU9E144_9FLAO</name>
<comment type="caution">
    <text evidence="1">The sequence shown here is derived from an EMBL/GenBank/DDBJ whole genome shotgun (WGS) entry which is preliminary data.</text>
</comment>
<evidence type="ECO:0000313" key="1">
    <source>
        <dbReference type="EMBL" id="MEK8180373.1"/>
    </source>
</evidence>
<sequence length="233" mass="26782">MTKLIYKIIFLFPLMIFSQSDFEKAEKLFLQGKYALAKPILENVLKDKPSDLKTLEYLGDIEGANKAWTKAMSYYDKLRKLKPNEANYHYKYGGCLGMKAKESNKFKALGMIDEIKASFEKAIQLNPNHIEARWALIELYLELPGIVGGSEKKAQKYANELSKISPVDGYLAKGRIDEYFERYKEAEKNYKQAIAIGGSKTSYQKLANLYKNKMNQPEKAKLVLETYQEKNKS</sequence>
<dbReference type="Pfam" id="PF13181">
    <property type="entry name" value="TPR_8"/>
    <property type="match status" value="1"/>
</dbReference>
<dbReference type="Pfam" id="PF13432">
    <property type="entry name" value="TPR_16"/>
    <property type="match status" value="1"/>
</dbReference>
<dbReference type="InterPro" id="IPR011990">
    <property type="entry name" value="TPR-like_helical_dom_sf"/>
</dbReference>
<dbReference type="EMBL" id="JBBPCB010000004">
    <property type="protein sequence ID" value="MEK8180373.1"/>
    <property type="molecule type" value="Genomic_DNA"/>
</dbReference>
<gene>
    <name evidence="1" type="ORF">WMW71_08460</name>
</gene>
<dbReference type="Gene3D" id="1.25.40.10">
    <property type="entry name" value="Tetratricopeptide repeat domain"/>
    <property type="match status" value="2"/>
</dbReference>
<reference evidence="1 2" key="1">
    <citation type="submission" date="2024-04" db="EMBL/GenBank/DDBJ databases">
        <title>draft genome sequnece of Flavobacterium buctense JCM 30750.</title>
        <authorList>
            <person name="Kim D.-U."/>
        </authorList>
    </citation>
    <scope>NUCLEOTIDE SEQUENCE [LARGE SCALE GENOMIC DNA]</scope>
    <source>
        <strain evidence="1 2">JCM 30750</strain>
    </source>
</reference>
<keyword evidence="2" id="KW-1185">Reference proteome</keyword>
<dbReference type="InterPro" id="IPR019734">
    <property type="entry name" value="TPR_rpt"/>
</dbReference>
<proteinExistence type="predicted"/>
<protein>
    <submittedName>
        <fullName evidence="1">Tetratricopeptide repeat protein</fullName>
    </submittedName>
</protein>
<dbReference type="Proteomes" id="UP001491349">
    <property type="component" value="Unassembled WGS sequence"/>
</dbReference>
<dbReference type="SUPFAM" id="SSF48452">
    <property type="entry name" value="TPR-like"/>
    <property type="match status" value="1"/>
</dbReference>
<evidence type="ECO:0000313" key="2">
    <source>
        <dbReference type="Proteomes" id="UP001491349"/>
    </source>
</evidence>